<feature type="binding site" description="axial binding residue" evidence="12">
    <location>
        <position position="80"/>
    </location>
    <ligand>
        <name>heme</name>
        <dbReference type="ChEBI" id="CHEBI:30413"/>
    </ligand>
    <ligandPart>
        <name>Fe</name>
        <dbReference type="ChEBI" id="CHEBI:18248"/>
    </ligandPart>
</feature>
<dbReference type="Proteomes" id="UP000194218">
    <property type="component" value="Chromosome"/>
</dbReference>
<evidence type="ECO:0000256" key="12">
    <source>
        <dbReference type="PIRSR" id="PIRSR037219-1"/>
    </source>
</evidence>
<dbReference type="InterPro" id="IPR044943">
    <property type="entry name" value="NOS_dom_1"/>
</dbReference>
<evidence type="ECO:0000313" key="15">
    <source>
        <dbReference type="Proteomes" id="UP000194218"/>
    </source>
</evidence>
<dbReference type="InterPro" id="IPR050607">
    <property type="entry name" value="NOS"/>
</dbReference>
<evidence type="ECO:0000256" key="5">
    <source>
        <dbReference type="ARBA" id="ARBA00018859"/>
    </source>
</evidence>
<dbReference type="GO" id="GO:0004517">
    <property type="term" value="F:nitric-oxide synthase activity"/>
    <property type="evidence" value="ECO:0007669"/>
    <property type="project" value="InterPro"/>
</dbReference>
<dbReference type="GO" id="GO:0046872">
    <property type="term" value="F:metal ion binding"/>
    <property type="evidence" value="ECO:0007669"/>
    <property type="project" value="UniProtKB-KW"/>
</dbReference>
<feature type="domain" description="Nitric oxide synthase (NOS)" evidence="13">
    <location>
        <begin position="79"/>
        <end position="86"/>
    </location>
</feature>
<evidence type="ECO:0000259" key="13">
    <source>
        <dbReference type="PROSITE" id="PS60001"/>
    </source>
</evidence>
<proteinExistence type="inferred from homology"/>
<dbReference type="InterPro" id="IPR017142">
    <property type="entry name" value="Nitric_oxide_synthase_Oase-su"/>
</dbReference>
<dbReference type="GO" id="GO:0006809">
    <property type="term" value="P:nitric oxide biosynthetic process"/>
    <property type="evidence" value="ECO:0007669"/>
    <property type="project" value="InterPro"/>
</dbReference>
<dbReference type="PANTHER" id="PTHR43410:SF1">
    <property type="entry name" value="NITRIC OXIDE SYNTHASE"/>
    <property type="match status" value="1"/>
</dbReference>
<comment type="catalytic activity">
    <reaction evidence="10">
        <text>3 reduced [flavodoxin] + 2 L-arginine + 4 O2 = 3 oxidized [flavodoxin] + 2 L-citrulline + 2 nitric oxide + 4 H2O + 5 H(+)</text>
        <dbReference type="Rhea" id="RHEA:52324"/>
        <dbReference type="Rhea" id="RHEA-COMP:10622"/>
        <dbReference type="Rhea" id="RHEA-COMP:10623"/>
        <dbReference type="ChEBI" id="CHEBI:15377"/>
        <dbReference type="ChEBI" id="CHEBI:15378"/>
        <dbReference type="ChEBI" id="CHEBI:15379"/>
        <dbReference type="ChEBI" id="CHEBI:16480"/>
        <dbReference type="ChEBI" id="CHEBI:32682"/>
        <dbReference type="ChEBI" id="CHEBI:57618"/>
        <dbReference type="ChEBI" id="CHEBI:57743"/>
        <dbReference type="ChEBI" id="CHEBI:58210"/>
        <dbReference type="EC" id="1.14.14.47"/>
    </reaction>
</comment>
<comment type="miscellaneous">
    <text evidence="11">This protein is similar to the oxygenase domain of eukaryotic nitric oxide synthases but lacks the reductase domain which, in eukaryotes, is responsible for transfer of electrons to the ferric heme during nitric oxide synthesis.</text>
</comment>
<keyword evidence="9 11" id="KW-0408">Iron</keyword>
<keyword evidence="7 11" id="KW-0479">Metal-binding</keyword>
<dbReference type="InterPro" id="IPR044944">
    <property type="entry name" value="NOS_dom_3"/>
</dbReference>
<evidence type="ECO:0000256" key="3">
    <source>
        <dbReference type="ARBA" id="ARBA00005411"/>
    </source>
</evidence>
<evidence type="ECO:0000256" key="6">
    <source>
        <dbReference type="ARBA" id="ARBA00022617"/>
    </source>
</evidence>
<dbReference type="EMBL" id="CP021121">
    <property type="protein sequence ID" value="ARQ69816.1"/>
    <property type="molecule type" value="Genomic_DNA"/>
</dbReference>
<sequence>MHPHAQPHRPAAAPAWRVPDWQEAEDFVRLFHTEQPEQPVPFGTRLRQIRESLDHTGTYRHTHAELEFGARVAWRNASRCIGRLYWKSLRVLDRRAALTGAEIHGHLLDHLRLATNEGRIRPLISVFAPATPHRPAPRVWNAQLIRYAGYRAADGSPVGDQAHTAFTDVVRRMGWQAPGGWFDVLPLVVQTHGDKPQLFDVPRDLVLEVPIEHPEEPRFAALGLRWHALPAISNMRLSIGGIDYPLAPFNGWYMGTEIGARNLVDPDRYNLLPVVAGLLGLDTSRESTLWRDRALVELNLAVLHSFERAGVKISDHHTESHRFLTHLAREEAQGRVVPADWSWIVPPVSGGLTPVYHRYYDEADLRPNFYLDDEARALAEGRCPVAH</sequence>
<dbReference type="AlphaFoldDB" id="A0A1W7CYH9"/>
<dbReference type="OrthoDB" id="3398374at2"/>
<dbReference type="PANTHER" id="PTHR43410">
    <property type="entry name" value="NITRIC OXIDE SYNTHASE OXYGENASE"/>
    <property type="match status" value="1"/>
</dbReference>
<name>A0A1W7CYH9_9ACTN</name>
<dbReference type="Gene3D" id="3.90.340.10">
    <property type="entry name" value="Nitric Oxide Synthase, Chain A, domain 1"/>
    <property type="match status" value="1"/>
</dbReference>
<gene>
    <name evidence="14" type="ORF">CAG99_13920</name>
</gene>
<dbReference type="EC" id="1.14.14.47" evidence="4 11"/>
<dbReference type="KEGG" id="smao:CAG99_13920"/>
<dbReference type="Pfam" id="PF02898">
    <property type="entry name" value="NO_synthase"/>
    <property type="match status" value="1"/>
</dbReference>
<keyword evidence="15" id="KW-1185">Reference proteome</keyword>
<comment type="similarity">
    <text evidence="3 11">Belongs to the NOS family. Bacterial NOS oxygenase subfamily.</text>
</comment>
<dbReference type="InterPro" id="IPR036119">
    <property type="entry name" value="NOS_N_sf"/>
</dbReference>
<dbReference type="SUPFAM" id="SSF56512">
    <property type="entry name" value="Nitric oxide (NO) synthase oxygenase domain"/>
    <property type="match status" value="1"/>
</dbReference>
<protein>
    <recommendedName>
        <fullName evidence="5 11">Nitric oxide synthase oxygenase</fullName>
        <ecNumber evidence="4 11">1.14.14.47</ecNumber>
    </recommendedName>
</protein>
<dbReference type="PROSITE" id="PS60001">
    <property type="entry name" value="NOS"/>
    <property type="match status" value="1"/>
</dbReference>
<dbReference type="InterPro" id="IPR044940">
    <property type="entry name" value="NOS_dom_2"/>
</dbReference>
<keyword evidence="8 11" id="KW-0560">Oxidoreductase</keyword>
<comment type="cofactor">
    <cofactor evidence="1 11 12">
        <name>heme</name>
        <dbReference type="ChEBI" id="CHEBI:30413"/>
    </cofactor>
</comment>
<evidence type="ECO:0000313" key="14">
    <source>
        <dbReference type="EMBL" id="ARQ69816.1"/>
    </source>
</evidence>
<evidence type="ECO:0000256" key="4">
    <source>
        <dbReference type="ARBA" id="ARBA00012735"/>
    </source>
</evidence>
<comment type="subunit">
    <text evidence="11">Homodimer.</text>
</comment>
<comment type="function">
    <text evidence="2 11">Catalyzes the production of nitric oxide.</text>
</comment>
<dbReference type="Gene3D" id="3.90.1230.10">
    <property type="entry name" value="Nitric Oxide Synthase, Chain A, domain 3"/>
    <property type="match status" value="1"/>
</dbReference>
<dbReference type="Gene3D" id="3.90.440.10">
    <property type="entry name" value="Nitric Oxide Synthase,Heme Domain,Chain A domain 2"/>
    <property type="match status" value="1"/>
</dbReference>
<evidence type="ECO:0000256" key="1">
    <source>
        <dbReference type="ARBA" id="ARBA00001971"/>
    </source>
</evidence>
<accession>A0A1W7CYH9</accession>
<keyword evidence="6 11" id="KW-0349">Heme</keyword>
<evidence type="ECO:0000256" key="11">
    <source>
        <dbReference type="PIRNR" id="PIRNR037219"/>
    </source>
</evidence>
<dbReference type="InterPro" id="IPR004030">
    <property type="entry name" value="NOS_N"/>
</dbReference>
<evidence type="ECO:0000256" key="9">
    <source>
        <dbReference type="ARBA" id="ARBA00023004"/>
    </source>
</evidence>
<evidence type="ECO:0000256" key="7">
    <source>
        <dbReference type="ARBA" id="ARBA00022723"/>
    </source>
</evidence>
<evidence type="ECO:0000256" key="8">
    <source>
        <dbReference type="ARBA" id="ARBA00023002"/>
    </source>
</evidence>
<evidence type="ECO:0000256" key="2">
    <source>
        <dbReference type="ARBA" id="ARBA00002642"/>
    </source>
</evidence>
<dbReference type="CDD" id="cd00575">
    <property type="entry name" value="NOS_oxygenase"/>
    <property type="match status" value="1"/>
</dbReference>
<reference evidence="14 15" key="1">
    <citation type="submission" date="2017-05" db="EMBL/GenBank/DDBJ databases">
        <title>Complete genome sequence of Streptomyces sp. SCSIO 03032 revealed the diverse biosynthetic pathways for its bioactive secondary metabolites.</title>
        <authorList>
            <person name="Ma L."/>
            <person name="Zhu Y."/>
            <person name="Zhang W."/>
            <person name="Zhang G."/>
            <person name="Tian X."/>
            <person name="Zhang S."/>
            <person name="Zhang C."/>
        </authorList>
    </citation>
    <scope>NUCLEOTIDE SEQUENCE [LARGE SCALE GENOMIC DNA]</scope>
    <source>
        <strain evidence="14 15">SCSIO 03032</strain>
    </source>
</reference>
<organism evidence="14 15">
    <name type="scientific">Streptomyces marincola</name>
    <dbReference type="NCBI Taxonomy" id="2878388"/>
    <lineage>
        <taxon>Bacteria</taxon>
        <taxon>Bacillati</taxon>
        <taxon>Actinomycetota</taxon>
        <taxon>Actinomycetes</taxon>
        <taxon>Kitasatosporales</taxon>
        <taxon>Streptomycetaceae</taxon>
        <taxon>Streptomyces</taxon>
    </lineage>
</organism>
<evidence type="ECO:0000256" key="10">
    <source>
        <dbReference type="ARBA" id="ARBA00048713"/>
    </source>
</evidence>
<dbReference type="RefSeq" id="WP_086159682.1">
    <property type="nucleotide sequence ID" value="NZ_CP021121.1"/>
</dbReference>
<dbReference type="PIRSF" id="PIRSF037219">
    <property type="entry name" value="NOS_oxygenase"/>
    <property type="match status" value="1"/>
</dbReference>
<dbReference type="GO" id="GO:0020037">
    <property type="term" value="F:heme binding"/>
    <property type="evidence" value="ECO:0007669"/>
    <property type="project" value="InterPro"/>
</dbReference>